<dbReference type="STRING" id="546271.Selsp_1542"/>
<reference evidence="2 3" key="1">
    <citation type="submission" date="2009-09" db="EMBL/GenBank/DDBJ databases">
        <authorList>
            <person name="Weinstock G."/>
            <person name="Sodergren E."/>
            <person name="Clifton S."/>
            <person name="Fulton L."/>
            <person name="Fulton B."/>
            <person name="Courtney L."/>
            <person name="Fronick C."/>
            <person name="Harrison M."/>
            <person name="Strong C."/>
            <person name="Farmer C."/>
            <person name="Delahaunty K."/>
            <person name="Markovic C."/>
            <person name="Hall O."/>
            <person name="Minx P."/>
            <person name="Tomlinson C."/>
            <person name="Mitreva M."/>
            <person name="Nelson J."/>
            <person name="Hou S."/>
            <person name="Wollam A."/>
            <person name="Pepin K.H."/>
            <person name="Johnson M."/>
            <person name="Bhonagiri V."/>
            <person name="Nash W.E."/>
            <person name="Warren W."/>
            <person name="Chinwalla A."/>
            <person name="Mardis E.R."/>
            <person name="Wilson R.K."/>
        </authorList>
    </citation>
    <scope>NUCLEOTIDE SEQUENCE [LARGE SCALE GENOMIC DNA]</scope>
    <source>
        <strain evidence="2">ATCC 35185</strain>
        <strain evidence="3">ATCC 35185 / DSM 20758 / VPI D19B-28</strain>
    </source>
</reference>
<evidence type="ECO:0000313" key="4">
    <source>
        <dbReference type="Proteomes" id="UP000011124"/>
    </source>
</evidence>
<dbReference type="GO" id="GO:0005525">
    <property type="term" value="F:GTP binding"/>
    <property type="evidence" value="ECO:0007669"/>
    <property type="project" value="InterPro"/>
</dbReference>
<dbReference type="CDD" id="cd00882">
    <property type="entry name" value="Ras_like_GTPase"/>
    <property type="match status" value="1"/>
</dbReference>
<evidence type="ECO:0000313" key="3">
    <source>
        <dbReference type="Proteomes" id="UP000003505"/>
    </source>
</evidence>
<protein>
    <submittedName>
        <fullName evidence="2">Uncharacterized protein</fullName>
    </submittedName>
</protein>
<keyword evidence="4" id="KW-1185">Reference proteome</keyword>
<reference evidence="1 4" key="2">
    <citation type="submission" date="2011-04" db="EMBL/GenBank/DDBJ databases">
        <title>The complete genome of Selenomonas sputigena DSM 20758.</title>
        <authorList>
            <consortium name="US DOE Joint Genome Institute (JGI-PGF)"/>
            <person name="Lucas S."/>
            <person name="Copeland A."/>
            <person name="Lapidus A."/>
            <person name="Bruce D."/>
            <person name="Goodwin L."/>
            <person name="Pitluck S."/>
            <person name="Peters L."/>
            <person name="Kyrpides N."/>
            <person name="Mavromatis K."/>
            <person name="Ivanova N."/>
            <person name="Ovchinnikova G."/>
            <person name="Teshima H."/>
            <person name="Detter J.C."/>
            <person name="Tapia R."/>
            <person name="Han C."/>
            <person name="Land M."/>
            <person name="Hauser L."/>
            <person name="Markowitz V."/>
            <person name="Cheng J.-F."/>
            <person name="Hugenholtz P."/>
            <person name="Woyke T."/>
            <person name="Wu D."/>
            <person name="Gronow S."/>
            <person name="Wellnitz S."/>
            <person name="Schneider S."/>
            <person name="Klenk H.-P."/>
            <person name="Eisen J.A."/>
        </authorList>
    </citation>
    <scope>NUCLEOTIDE SEQUENCE [LARGE SCALE GENOMIC DNA]</scope>
    <source>
        <strain evidence="1">ATCC 35185</strain>
        <strain evidence="4">ATCC 35185 / DSM 20758 / VPI D19B-28</strain>
    </source>
</reference>
<dbReference type="InterPro" id="IPR027417">
    <property type="entry name" value="P-loop_NTPase"/>
</dbReference>
<dbReference type="EMBL" id="CP002637">
    <property type="protein sequence ID" value="AEC00499.1"/>
    <property type="molecule type" value="Genomic_DNA"/>
</dbReference>
<organism evidence="2 3">
    <name type="scientific">Selenomonas sputigena (strain ATCC 35185 / DSM 20758 / CCUG 44933 / VPI D19B-28)</name>
    <dbReference type="NCBI Taxonomy" id="546271"/>
    <lineage>
        <taxon>Bacteria</taxon>
        <taxon>Bacillati</taxon>
        <taxon>Bacillota</taxon>
        <taxon>Negativicutes</taxon>
        <taxon>Selenomonadales</taxon>
        <taxon>Selenomonadaceae</taxon>
        <taxon>Selenomonas</taxon>
    </lineage>
</organism>
<dbReference type="Proteomes" id="UP000003505">
    <property type="component" value="Unassembled WGS sequence"/>
</dbReference>
<proteinExistence type="predicted"/>
<sequence>MAENYLVKTAEEFFAALDQAGEKLQAFSQELSEKNEAVYSALARFEKANAEYRGTIGTREKSTVVDEALQKVIQGLQGAVHRWRVGIEASKKGQEFMHDHEKYLVVMIFGAVKSGKSTLGNFFAGREWLEAPFENVYKHRPPTEFATQEKGRNTGDIEMVDGRYWFSEGVTDTTGDIQYFTLSGLRWFDSPGTGALSKQGDKRNMEEMVKEYLQYVDMCIFLVNSSEPGLMEDMKYIEQLSRTEQEALVVITKSDRVEEDVDEAGEIVKIYLPKTPEGRRLQEQDMCERLAAAYPQVDVDKFRAMSISTVLGDHAMRTGNEREFRDSQLDLLMQRLTEKARGDVVGLKTARPKKAMNKFLRDIVEGDEMIAGIKGLHNHVQTVLDSVEDYRGKIKQRTKNLTDRITRRVKASALKETNRMAHQAEAGGKETEPATIAQMVFSVTQPILAEEINQEISKIIGMSQELVGDLEIKAAQPEIRAPGIKRQMKEFEQTYTVIEVVPRSPDGFIEHVQDVFSLFTKKFYKKVERKVTKKMTVDAGVNVEDVIRELIPQIETYVARTVRENLETIADNYFAPQEKFVQEIEKNLERLHEELEALRF</sequence>
<dbReference type="EMBL" id="ACKP02000012">
    <property type="protein sequence ID" value="EEX77914.1"/>
    <property type="molecule type" value="Genomic_DNA"/>
</dbReference>
<dbReference type="KEGG" id="ssg:Selsp_1542"/>
<dbReference type="Proteomes" id="UP000011124">
    <property type="component" value="Chromosome"/>
</dbReference>
<dbReference type="Gene3D" id="3.40.50.300">
    <property type="entry name" value="P-loop containing nucleotide triphosphate hydrolases"/>
    <property type="match status" value="1"/>
</dbReference>
<dbReference type="HOGENOM" id="CLU_498468_0_0_9"/>
<gene>
    <name evidence="1" type="ordered locus">Selsp_1542</name>
    <name evidence="2" type="ORF">SELSPUOL_00648</name>
</gene>
<dbReference type="OrthoDB" id="1757952at2"/>
<dbReference type="eggNOG" id="COG0699">
    <property type="taxonomic scope" value="Bacteria"/>
</dbReference>
<dbReference type="RefSeq" id="WP_006191612.1">
    <property type="nucleotide sequence ID" value="NC_015437.1"/>
</dbReference>
<evidence type="ECO:0000313" key="2">
    <source>
        <dbReference type="EMBL" id="EEX77914.1"/>
    </source>
</evidence>
<name>C9LT68_SELS3</name>
<dbReference type="AlphaFoldDB" id="C9LT68"/>
<dbReference type="SUPFAM" id="SSF52540">
    <property type="entry name" value="P-loop containing nucleoside triphosphate hydrolases"/>
    <property type="match status" value="1"/>
</dbReference>
<evidence type="ECO:0000313" key="1">
    <source>
        <dbReference type="EMBL" id="AEC00499.1"/>
    </source>
</evidence>
<accession>C9LT68</accession>